<dbReference type="EMBL" id="FQNC01000113">
    <property type="protein sequence ID" value="SGZ31226.1"/>
    <property type="molecule type" value="Genomic_DNA"/>
</dbReference>
<organism evidence="1 2">
    <name type="scientific">Microbotryum silenes-dioicae</name>
    <dbReference type="NCBI Taxonomy" id="796604"/>
    <lineage>
        <taxon>Eukaryota</taxon>
        <taxon>Fungi</taxon>
        <taxon>Dikarya</taxon>
        <taxon>Basidiomycota</taxon>
        <taxon>Pucciniomycotina</taxon>
        <taxon>Microbotryomycetes</taxon>
        <taxon>Microbotryales</taxon>
        <taxon>Microbotryaceae</taxon>
        <taxon>Microbotryum</taxon>
    </lineage>
</organism>
<evidence type="ECO:0000313" key="2">
    <source>
        <dbReference type="Proteomes" id="UP000249464"/>
    </source>
</evidence>
<keyword evidence="2" id="KW-1185">Reference proteome</keyword>
<dbReference type="AlphaFoldDB" id="A0A2X0PPQ7"/>
<evidence type="ECO:0000313" key="1">
    <source>
        <dbReference type="EMBL" id="SGZ31226.1"/>
    </source>
</evidence>
<dbReference type="InterPro" id="IPR038718">
    <property type="entry name" value="SNF2-like_sf"/>
</dbReference>
<protein>
    <submittedName>
        <fullName evidence="1">BQ5605_C047g12339 protein</fullName>
    </submittedName>
</protein>
<sequence length="299" mass="33193">MIFLCCSFICHSSHSLLGRTIRSSAVPTTPERQLLRPHFRRLLAPVGYYRGRALHGIDTEHNWKIVFRGTEAEFMRDEGEKDEEEPLEKATLIGTFSSAPCTSSDLAAYEFERVSSLVVVHTLGNDLTVDMIGKCNFVIMSYAALLDVKNAPSVHRPAVGVESGVNQGKRSGEQLGDGPALQVVEPPSQPRLADLLHSRWGRAVLDQAHAFRPRNTALHTVVKSLAAQRHWVLTPSPGKRRLGAVSDPAVLRLCLPLGEPREWARFREQGNTPHEITVEEISRVVVNSTTLHCMRGSPW</sequence>
<proteinExistence type="predicted"/>
<name>A0A2X0PPQ7_9BASI</name>
<gene>
    <name evidence="1" type="primary">BQ5605_C047g12339</name>
    <name evidence="1" type="ORF">BQ5605_C047G12339</name>
</gene>
<dbReference type="Gene3D" id="3.40.50.10810">
    <property type="entry name" value="Tandem AAA-ATPase domain"/>
    <property type="match status" value="1"/>
</dbReference>
<accession>A0A2X0PPQ7</accession>
<dbReference type="Proteomes" id="UP000249464">
    <property type="component" value="Unassembled WGS sequence"/>
</dbReference>
<reference evidence="1 2" key="1">
    <citation type="submission" date="2016-11" db="EMBL/GenBank/DDBJ databases">
        <authorList>
            <person name="Jaros S."/>
            <person name="Januszkiewicz K."/>
            <person name="Wedrychowicz H."/>
        </authorList>
    </citation>
    <scope>NUCLEOTIDE SEQUENCE [LARGE SCALE GENOMIC DNA]</scope>
</reference>